<accession>A0AAD5VCD8</accession>
<reference evidence="3" key="1">
    <citation type="submission" date="2022-07" db="EMBL/GenBank/DDBJ databases">
        <title>Genome Sequence of Physisporinus lineatus.</title>
        <authorList>
            <person name="Buettner E."/>
        </authorList>
    </citation>
    <scope>NUCLEOTIDE SEQUENCE</scope>
    <source>
        <strain evidence="3">VT162</strain>
    </source>
</reference>
<evidence type="ECO:0000256" key="1">
    <source>
        <dbReference type="SAM" id="Phobius"/>
    </source>
</evidence>
<protein>
    <recommendedName>
        <fullName evidence="2">DUF6534 domain-containing protein</fullName>
    </recommendedName>
</protein>
<dbReference type="EMBL" id="JANAWD010000010">
    <property type="protein sequence ID" value="KAJ3491563.1"/>
    <property type="molecule type" value="Genomic_DNA"/>
</dbReference>
<dbReference type="InterPro" id="IPR045339">
    <property type="entry name" value="DUF6534"/>
</dbReference>
<evidence type="ECO:0000313" key="4">
    <source>
        <dbReference type="Proteomes" id="UP001212997"/>
    </source>
</evidence>
<dbReference type="Pfam" id="PF20152">
    <property type="entry name" value="DUF6534"/>
    <property type="match status" value="1"/>
</dbReference>
<keyword evidence="4" id="KW-1185">Reference proteome</keyword>
<feature type="transmembrane region" description="Helical" evidence="1">
    <location>
        <begin position="12"/>
        <end position="34"/>
    </location>
</feature>
<feature type="domain" description="DUF6534" evidence="2">
    <location>
        <begin position="194"/>
        <end position="279"/>
    </location>
</feature>
<feature type="transmembrane region" description="Helical" evidence="1">
    <location>
        <begin position="254"/>
        <end position="275"/>
    </location>
</feature>
<proteinExistence type="predicted"/>
<evidence type="ECO:0000259" key="2">
    <source>
        <dbReference type="Pfam" id="PF20152"/>
    </source>
</evidence>
<dbReference type="AlphaFoldDB" id="A0AAD5VCD8"/>
<keyword evidence="1" id="KW-1133">Transmembrane helix</keyword>
<dbReference type="Proteomes" id="UP001212997">
    <property type="component" value="Unassembled WGS sequence"/>
</dbReference>
<dbReference type="PANTHER" id="PTHR40465:SF1">
    <property type="entry name" value="DUF6534 DOMAIN-CONTAINING PROTEIN"/>
    <property type="match status" value="1"/>
</dbReference>
<evidence type="ECO:0000313" key="3">
    <source>
        <dbReference type="EMBL" id="KAJ3491563.1"/>
    </source>
</evidence>
<keyword evidence="1" id="KW-0472">Membrane</keyword>
<dbReference type="PANTHER" id="PTHR40465">
    <property type="entry name" value="CHROMOSOME 1, WHOLE GENOME SHOTGUN SEQUENCE"/>
    <property type="match status" value="1"/>
</dbReference>
<feature type="transmembrane region" description="Helical" evidence="1">
    <location>
        <begin position="87"/>
        <end position="109"/>
    </location>
</feature>
<sequence>MMNVVDTTLGALYISNILFALLFGVATSQLITYFTRYPNDHGLLKVTIAVLWILDMLVLVVALWASYYYTIANYGHLEAMLGLQMKFLGMIAVALTAHINQTVRGVFIYRIWKLSDNNTVVTALASVPSLASYGTISIIALIVMTSKSLPYQGVPSLFSFVCKYCIRGPFASASDGDIVRTLQVAIRLCLSLGATSDIITSMTLCFLLWRNKGQFKGLQSVVRTLMLYTINSSALTSICDIISLATFVTYPSTLVFWPFWFQLSNLFLFSLLFSLNSRRVLRATLGNGKRIPLVSSMERPSLRAFGPQDRTIDIHLETVIDVKNDSISESGTSADAAGSYQ</sequence>
<comment type="caution">
    <text evidence="3">The sequence shown here is derived from an EMBL/GenBank/DDBJ whole genome shotgun (WGS) entry which is preliminary data.</text>
</comment>
<keyword evidence="1" id="KW-0812">Transmembrane</keyword>
<organism evidence="3 4">
    <name type="scientific">Meripilus lineatus</name>
    <dbReference type="NCBI Taxonomy" id="2056292"/>
    <lineage>
        <taxon>Eukaryota</taxon>
        <taxon>Fungi</taxon>
        <taxon>Dikarya</taxon>
        <taxon>Basidiomycota</taxon>
        <taxon>Agaricomycotina</taxon>
        <taxon>Agaricomycetes</taxon>
        <taxon>Polyporales</taxon>
        <taxon>Meripilaceae</taxon>
        <taxon>Meripilus</taxon>
    </lineage>
</organism>
<feature type="transmembrane region" description="Helical" evidence="1">
    <location>
        <begin position="121"/>
        <end position="144"/>
    </location>
</feature>
<feature type="transmembrane region" description="Helical" evidence="1">
    <location>
        <begin position="46"/>
        <end position="67"/>
    </location>
</feature>
<gene>
    <name evidence="3" type="ORF">NLI96_g597</name>
</gene>
<feature type="transmembrane region" description="Helical" evidence="1">
    <location>
        <begin position="184"/>
        <end position="209"/>
    </location>
</feature>
<name>A0AAD5VCD8_9APHY</name>